<evidence type="ECO:0000313" key="2">
    <source>
        <dbReference type="EMBL" id="MCC8432475.1"/>
    </source>
</evidence>
<evidence type="ECO:0008006" key="4">
    <source>
        <dbReference type="Google" id="ProtNLM"/>
    </source>
</evidence>
<protein>
    <recommendedName>
        <fullName evidence="4">Mercuric transport protein MerT</fullName>
    </recommendedName>
</protein>
<keyword evidence="1" id="KW-0812">Transmembrane</keyword>
<organism evidence="2 3">
    <name type="scientific">Reyranella aquatilis</name>
    <dbReference type="NCBI Taxonomy" id="2035356"/>
    <lineage>
        <taxon>Bacteria</taxon>
        <taxon>Pseudomonadati</taxon>
        <taxon>Pseudomonadota</taxon>
        <taxon>Alphaproteobacteria</taxon>
        <taxon>Hyphomicrobiales</taxon>
        <taxon>Reyranellaceae</taxon>
        <taxon>Reyranella</taxon>
    </lineage>
</organism>
<gene>
    <name evidence="2" type="ORF">LJ725_26165</name>
</gene>
<proteinExistence type="predicted"/>
<keyword evidence="3" id="KW-1185">Reference proteome</keyword>
<dbReference type="EMBL" id="JAJISD010000015">
    <property type="protein sequence ID" value="MCC8432475.1"/>
    <property type="molecule type" value="Genomic_DNA"/>
</dbReference>
<keyword evidence="1" id="KW-1133">Transmembrane helix</keyword>
<accession>A0ABS8L2A0</accession>
<dbReference type="Proteomes" id="UP001198862">
    <property type="component" value="Unassembled WGS sequence"/>
</dbReference>
<evidence type="ECO:0000313" key="3">
    <source>
        <dbReference type="Proteomes" id="UP001198862"/>
    </source>
</evidence>
<comment type="caution">
    <text evidence="2">The sequence shown here is derived from an EMBL/GenBank/DDBJ whole genome shotgun (WGS) entry which is preliminary data.</text>
</comment>
<evidence type="ECO:0000256" key="1">
    <source>
        <dbReference type="SAM" id="Phobius"/>
    </source>
</evidence>
<keyword evidence="1" id="KW-0472">Membrane</keyword>
<sequence length="129" mass="13149">MTESKTTGSAPSGPPVADTAKTVLAAGGLLAAFGVASCCALPVALSLLGISAASLVGVGYLAAQYQQELLYGAVICLGAAGFIMWRQRRARLCAPGATCNRPTVDWGSKITLVLAVGLLALTFWIEPPI</sequence>
<feature type="transmembrane region" description="Helical" evidence="1">
    <location>
        <begin position="106"/>
        <end position="125"/>
    </location>
</feature>
<dbReference type="RefSeq" id="WP_230553896.1">
    <property type="nucleotide sequence ID" value="NZ_JAJISD010000015.1"/>
</dbReference>
<feature type="transmembrane region" description="Helical" evidence="1">
    <location>
        <begin position="69"/>
        <end position="85"/>
    </location>
</feature>
<reference evidence="2 3" key="1">
    <citation type="submission" date="2021-11" db="EMBL/GenBank/DDBJ databases">
        <authorList>
            <person name="Lee D.-H."/>
            <person name="Kim S.-B."/>
        </authorList>
    </citation>
    <scope>NUCLEOTIDE SEQUENCE [LARGE SCALE GENOMIC DNA]</scope>
    <source>
        <strain evidence="2 3">KCTC 52223</strain>
    </source>
</reference>
<name>A0ABS8L2A0_9HYPH</name>